<organism evidence="3 4">
    <name type="scientific">Halocalculus aciditolerans</name>
    <dbReference type="NCBI Taxonomy" id="1383812"/>
    <lineage>
        <taxon>Archaea</taxon>
        <taxon>Methanobacteriati</taxon>
        <taxon>Methanobacteriota</taxon>
        <taxon>Stenosarchaea group</taxon>
        <taxon>Halobacteria</taxon>
        <taxon>Halobacteriales</taxon>
        <taxon>Halobacteriaceae</taxon>
        <taxon>Halocalculus</taxon>
    </lineage>
</organism>
<feature type="domain" description="DUF5786" evidence="2">
    <location>
        <begin position="18"/>
        <end position="71"/>
    </location>
</feature>
<protein>
    <recommendedName>
        <fullName evidence="2">DUF5786 domain-containing protein</fullName>
    </recommendedName>
</protein>
<name>A0A830F9N4_9EURY</name>
<feature type="compositionally biased region" description="Basic and acidic residues" evidence="1">
    <location>
        <begin position="41"/>
        <end position="51"/>
    </location>
</feature>
<dbReference type="EMBL" id="BMPG01000001">
    <property type="protein sequence ID" value="GGL52912.1"/>
    <property type="molecule type" value="Genomic_DNA"/>
</dbReference>
<evidence type="ECO:0000256" key="1">
    <source>
        <dbReference type="SAM" id="MobiDB-lite"/>
    </source>
</evidence>
<evidence type="ECO:0000313" key="4">
    <source>
        <dbReference type="Proteomes" id="UP000607197"/>
    </source>
</evidence>
<evidence type="ECO:0000259" key="2">
    <source>
        <dbReference type="Pfam" id="PF19099"/>
    </source>
</evidence>
<feature type="region of interest" description="Disordered" evidence="1">
    <location>
        <begin position="1"/>
        <end position="77"/>
    </location>
</feature>
<dbReference type="Proteomes" id="UP000607197">
    <property type="component" value="Unassembled WGS sequence"/>
</dbReference>
<sequence>MQANHPFRAPRVEADMGFGSYDESEQENQQSDSEYDEDDVLNVHENDHEGEVSFDTDASQDELIGRLQDMKDDEDDE</sequence>
<comment type="caution">
    <text evidence="3">The sequence shown here is derived from an EMBL/GenBank/DDBJ whole genome shotgun (WGS) entry which is preliminary data.</text>
</comment>
<dbReference type="AlphaFoldDB" id="A0A830F9N4"/>
<dbReference type="InterPro" id="IPR043902">
    <property type="entry name" value="DUF5786"/>
</dbReference>
<dbReference type="Pfam" id="PF19099">
    <property type="entry name" value="DUF5786"/>
    <property type="match status" value="1"/>
</dbReference>
<keyword evidence="4" id="KW-1185">Reference proteome</keyword>
<accession>A0A830F9N4</accession>
<reference evidence="3" key="2">
    <citation type="submission" date="2020-09" db="EMBL/GenBank/DDBJ databases">
        <authorList>
            <person name="Sun Q."/>
            <person name="Ohkuma M."/>
        </authorList>
    </citation>
    <scope>NUCLEOTIDE SEQUENCE</scope>
    <source>
        <strain evidence="3">JCM 19596</strain>
    </source>
</reference>
<proteinExistence type="predicted"/>
<gene>
    <name evidence="3" type="ORF">GCM10009039_08900</name>
</gene>
<reference evidence="3" key="1">
    <citation type="journal article" date="2014" name="Int. J. Syst. Evol. Microbiol.">
        <title>Complete genome sequence of Corynebacterium casei LMG S-19264T (=DSM 44701T), isolated from a smear-ripened cheese.</title>
        <authorList>
            <consortium name="US DOE Joint Genome Institute (JGI-PGF)"/>
            <person name="Walter F."/>
            <person name="Albersmeier A."/>
            <person name="Kalinowski J."/>
            <person name="Ruckert C."/>
        </authorList>
    </citation>
    <scope>NUCLEOTIDE SEQUENCE</scope>
    <source>
        <strain evidence="3">JCM 19596</strain>
    </source>
</reference>
<evidence type="ECO:0000313" key="3">
    <source>
        <dbReference type="EMBL" id="GGL52912.1"/>
    </source>
</evidence>